<evidence type="ECO:0008006" key="3">
    <source>
        <dbReference type="Google" id="ProtNLM"/>
    </source>
</evidence>
<dbReference type="OrthoDB" id="3365698at2759"/>
<protein>
    <recommendedName>
        <fullName evidence="3">F-box domain-containing protein</fullName>
    </recommendedName>
</protein>
<gene>
    <name evidence="1" type="ORF">MVEN_00189500</name>
</gene>
<evidence type="ECO:0000313" key="1">
    <source>
        <dbReference type="EMBL" id="KAF7368653.1"/>
    </source>
</evidence>
<dbReference type="Proteomes" id="UP000620124">
    <property type="component" value="Unassembled WGS sequence"/>
</dbReference>
<sequence length="533" mass="59838">MASPFASQLGSGYCPSNEEILQIKELLIEPTLRMKELDDEIAALQKAIDKLRGERDGLCTYVDAHKALISPVRRLSLDIIEQIFIACLPTHRNCAMSASEAPVLLGRICGSWRTISLSMPRLWSRLHIVQPNVKLDGTDGIRTPMDDSEKLDQRLESTKMWLGRSGQCPLSISVEGVSEPRVMHTATPSPPRSTLLLQALVPFASRWQHIHITADSSAFNAMSHLVEGDVPMLETLSIRYSQSIPHREVRWEQLGIFGGARLCSLSMPGRNFQDNLPLRWHQLTVLEIVDPYHEFYMHIERILRIISRCPELRICKLPVENAPHGGGVWLPHPAIELKLLETLELHCKSSPESLLDRLSLPELRSFSISGFSQNTPSLIPVFILWTRLETVRINSMLFNFSLLELLQNLPPTIRRLHLDDKSGTFLDDDVLAVFTPAPGGSAPCCPALEALIMDQCPLISDAAVLRFITARMNQSSLTLKRLKIHFRRLMTLDILPSLQPFIDAGLEVSLHHTMPQRVSPWQGLPDTPPSPPD</sequence>
<dbReference type="InterPro" id="IPR032675">
    <property type="entry name" value="LRR_dom_sf"/>
</dbReference>
<proteinExistence type="predicted"/>
<dbReference type="AlphaFoldDB" id="A0A8H7DDZ3"/>
<name>A0A8H7DDZ3_9AGAR</name>
<comment type="caution">
    <text evidence="1">The sequence shown here is derived from an EMBL/GenBank/DDBJ whole genome shotgun (WGS) entry which is preliminary data.</text>
</comment>
<keyword evidence="2" id="KW-1185">Reference proteome</keyword>
<reference evidence="1" key="1">
    <citation type="submission" date="2020-05" db="EMBL/GenBank/DDBJ databases">
        <title>Mycena genomes resolve the evolution of fungal bioluminescence.</title>
        <authorList>
            <person name="Tsai I.J."/>
        </authorList>
    </citation>
    <scope>NUCLEOTIDE SEQUENCE</scope>
    <source>
        <strain evidence="1">CCC161011</strain>
    </source>
</reference>
<dbReference type="SUPFAM" id="SSF52047">
    <property type="entry name" value="RNI-like"/>
    <property type="match status" value="1"/>
</dbReference>
<dbReference type="Gene3D" id="3.80.10.10">
    <property type="entry name" value="Ribonuclease Inhibitor"/>
    <property type="match status" value="1"/>
</dbReference>
<accession>A0A8H7DDZ3</accession>
<organism evidence="1 2">
    <name type="scientific">Mycena venus</name>
    <dbReference type="NCBI Taxonomy" id="2733690"/>
    <lineage>
        <taxon>Eukaryota</taxon>
        <taxon>Fungi</taxon>
        <taxon>Dikarya</taxon>
        <taxon>Basidiomycota</taxon>
        <taxon>Agaricomycotina</taxon>
        <taxon>Agaricomycetes</taxon>
        <taxon>Agaricomycetidae</taxon>
        <taxon>Agaricales</taxon>
        <taxon>Marasmiineae</taxon>
        <taxon>Mycenaceae</taxon>
        <taxon>Mycena</taxon>
    </lineage>
</organism>
<dbReference type="EMBL" id="JACAZI010000002">
    <property type="protein sequence ID" value="KAF7368653.1"/>
    <property type="molecule type" value="Genomic_DNA"/>
</dbReference>
<evidence type="ECO:0000313" key="2">
    <source>
        <dbReference type="Proteomes" id="UP000620124"/>
    </source>
</evidence>